<accession>A0A852U1Y8</accession>
<protein>
    <recommendedName>
        <fullName evidence="5">DUF2637 domain-containing protein</fullName>
    </recommendedName>
</protein>
<gene>
    <name evidence="3" type="ORF">HDA32_004727</name>
</gene>
<evidence type="ECO:0008006" key="5">
    <source>
        <dbReference type="Google" id="ProtNLM"/>
    </source>
</evidence>
<evidence type="ECO:0000256" key="1">
    <source>
        <dbReference type="SAM" id="MobiDB-lite"/>
    </source>
</evidence>
<dbReference type="Proteomes" id="UP000589036">
    <property type="component" value="Unassembled WGS sequence"/>
</dbReference>
<feature type="region of interest" description="Disordered" evidence="1">
    <location>
        <begin position="21"/>
        <end position="56"/>
    </location>
</feature>
<evidence type="ECO:0000313" key="3">
    <source>
        <dbReference type="EMBL" id="NYE49607.1"/>
    </source>
</evidence>
<keyword evidence="2" id="KW-0812">Transmembrane</keyword>
<dbReference type="EMBL" id="JACCCC010000001">
    <property type="protein sequence ID" value="NYE49607.1"/>
    <property type="molecule type" value="Genomic_DNA"/>
</dbReference>
<dbReference type="RefSeq" id="WP_179645239.1">
    <property type="nucleotide sequence ID" value="NZ_BAAAYY010000037.1"/>
</dbReference>
<feature type="transmembrane region" description="Helical" evidence="2">
    <location>
        <begin position="84"/>
        <end position="103"/>
    </location>
</feature>
<dbReference type="AlphaFoldDB" id="A0A852U1Y8"/>
<name>A0A852U1Y8_9ACTN</name>
<feature type="compositionally biased region" description="Basic and acidic residues" evidence="1">
    <location>
        <begin position="21"/>
        <end position="38"/>
    </location>
</feature>
<keyword evidence="2" id="KW-0472">Membrane</keyword>
<evidence type="ECO:0000256" key="2">
    <source>
        <dbReference type="SAM" id="Phobius"/>
    </source>
</evidence>
<feature type="region of interest" description="Disordered" evidence="1">
    <location>
        <begin position="224"/>
        <end position="258"/>
    </location>
</feature>
<feature type="region of interest" description="Disordered" evidence="1">
    <location>
        <begin position="274"/>
        <end position="330"/>
    </location>
</feature>
<feature type="transmembrane region" description="Helical" evidence="2">
    <location>
        <begin position="123"/>
        <end position="142"/>
    </location>
</feature>
<feature type="compositionally biased region" description="Basic and acidic residues" evidence="1">
    <location>
        <begin position="293"/>
        <end position="305"/>
    </location>
</feature>
<comment type="caution">
    <text evidence="3">The sequence shown here is derived from an EMBL/GenBank/DDBJ whole genome shotgun (WGS) entry which is preliminary data.</text>
</comment>
<reference evidence="3 4" key="1">
    <citation type="submission" date="2020-07" db="EMBL/GenBank/DDBJ databases">
        <title>Sequencing the genomes of 1000 actinobacteria strains.</title>
        <authorList>
            <person name="Klenk H.-P."/>
        </authorList>
    </citation>
    <scope>NUCLEOTIDE SEQUENCE [LARGE SCALE GENOMIC DNA]</scope>
    <source>
        <strain evidence="3 4">CXB654</strain>
    </source>
</reference>
<organism evidence="3 4">
    <name type="scientific">Spinactinospora alkalitolerans</name>
    <dbReference type="NCBI Taxonomy" id="687207"/>
    <lineage>
        <taxon>Bacteria</taxon>
        <taxon>Bacillati</taxon>
        <taxon>Actinomycetota</taxon>
        <taxon>Actinomycetes</taxon>
        <taxon>Streptosporangiales</taxon>
        <taxon>Nocardiopsidaceae</taxon>
        <taxon>Spinactinospora</taxon>
    </lineage>
</organism>
<evidence type="ECO:0000313" key="4">
    <source>
        <dbReference type="Proteomes" id="UP000589036"/>
    </source>
</evidence>
<proteinExistence type="predicted"/>
<keyword evidence="2" id="KW-1133">Transmembrane helix</keyword>
<keyword evidence="4" id="KW-1185">Reference proteome</keyword>
<sequence>MTTTTTAAKNDVDELEQLRQRLSRREDRAQVRAQVRAERTKRRAQQRQEAIRRGAMLAGESARTRHRIARSGEARAMRVERTRALALGCLLPVIAAFGGWSAAGVQAGMVNLLSLDPGSPAAAAAWLVEPALLGIVAGVILIRARLQSAGGDLDARATRIEFGALATSIVLNAAGHWPEAFDAGALAALAGHALGPIGAAGTAYLISIIQDGVASATPWVLDDGSEAPSLVDQADPESAPQDVPESAPGSTGAPLPPALDWVTVPAEARHLPIVARTAPQPRPERPQQQSSTADRRKEQDSEAPRKTRPNKGAKIPAAAKKRAAEDSPRALSDAELADRLSALIATDELSADAPVRRIQSALGVGFDRAKRVLAIHQDRTETVVASGLSVVTDSAA</sequence>